<keyword evidence="11" id="KW-0482">Metalloprotease</keyword>
<dbReference type="Pfam" id="PF01433">
    <property type="entry name" value="Peptidase_M1"/>
    <property type="match status" value="1"/>
</dbReference>
<feature type="signal peptide" evidence="12">
    <location>
        <begin position="1"/>
        <end position="30"/>
    </location>
</feature>
<keyword evidence="7" id="KW-0645">Protease</keyword>
<dbReference type="Pfam" id="PF17900">
    <property type="entry name" value="Peptidase_M1_N"/>
    <property type="match status" value="1"/>
</dbReference>
<organism evidence="15 16">
    <name type="scientific">Soonwooa buanensis</name>
    <dbReference type="NCBI Taxonomy" id="619805"/>
    <lineage>
        <taxon>Bacteria</taxon>
        <taxon>Pseudomonadati</taxon>
        <taxon>Bacteroidota</taxon>
        <taxon>Flavobacteriia</taxon>
        <taxon>Flavobacteriales</taxon>
        <taxon>Weeksellaceae</taxon>
        <taxon>Chryseobacterium group</taxon>
        <taxon>Soonwooa</taxon>
    </lineage>
</organism>
<keyword evidence="9" id="KW-0378">Hydrolase</keyword>
<dbReference type="GO" id="GO:0005737">
    <property type="term" value="C:cytoplasm"/>
    <property type="evidence" value="ECO:0007669"/>
    <property type="project" value="TreeGrafter"/>
</dbReference>
<evidence type="ECO:0000259" key="14">
    <source>
        <dbReference type="Pfam" id="PF17900"/>
    </source>
</evidence>
<evidence type="ECO:0000256" key="12">
    <source>
        <dbReference type="SAM" id="SignalP"/>
    </source>
</evidence>
<evidence type="ECO:0000313" key="16">
    <source>
        <dbReference type="Proteomes" id="UP000191112"/>
    </source>
</evidence>
<comment type="cofactor">
    <cofactor evidence="2">
        <name>Zn(2+)</name>
        <dbReference type="ChEBI" id="CHEBI:29105"/>
    </cofactor>
</comment>
<dbReference type="GO" id="GO:0043171">
    <property type="term" value="P:peptide catabolic process"/>
    <property type="evidence" value="ECO:0007669"/>
    <property type="project" value="TreeGrafter"/>
</dbReference>
<dbReference type="InterPro" id="IPR045357">
    <property type="entry name" value="Aminopeptidase_N-like_N"/>
</dbReference>
<feature type="domain" description="Aminopeptidase N-like N-terminal" evidence="14">
    <location>
        <begin position="53"/>
        <end position="242"/>
    </location>
</feature>
<reference evidence="15 16" key="1">
    <citation type="submission" date="2017-02" db="EMBL/GenBank/DDBJ databases">
        <authorList>
            <person name="Peterson S.W."/>
        </authorList>
    </citation>
    <scope>NUCLEOTIDE SEQUENCE [LARGE SCALE GENOMIC DNA]</scope>
    <source>
        <strain evidence="15 16">DSM 22323</strain>
    </source>
</reference>
<feature type="domain" description="Peptidase M1 membrane alanine aminopeptidase" evidence="13">
    <location>
        <begin position="280"/>
        <end position="486"/>
    </location>
</feature>
<keyword evidence="16" id="KW-1185">Reference proteome</keyword>
<evidence type="ECO:0000256" key="5">
    <source>
        <dbReference type="ARBA" id="ARBA00015611"/>
    </source>
</evidence>
<dbReference type="Gene3D" id="1.10.390.10">
    <property type="entry name" value="Neutral Protease Domain 2"/>
    <property type="match status" value="1"/>
</dbReference>
<evidence type="ECO:0000259" key="13">
    <source>
        <dbReference type="Pfam" id="PF01433"/>
    </source>
</evidence>
<keyword evidence="12" id="KW-0732">Signal</keyword>
<evidence type="ECO:0000256" key="7">
    <source>
        <dbReference type="ARBA" id="ARBA00022670"/>
    </source>
</evidence>
<dbReference type="PANTHER" id="PTHR11533:SF174">
    <property type="entry name" value="PUROMYCIN-SENSITIVE AMINOPEPTIDASE-RELATED"/>
    <property type="match status" value="1"/>
</dbReference>
<dbReference type="InterPro" id="IPR027268">
    <property type="entry name" value="Peptidase_M4/M1_CTD_sf"/>
</dbReference>
<protein>
    <recommendedName>
        <fullName evidence="5">Aminopeptidase N</fullName>
        <ecNumber evidence="4">3.4.11.2</ecNumber>
    </recommendedName>
</protein>
<dbReference type="CDD" id="cd09603">
    <property type="entry name" value="M1_APN_like"/>
    <property type="match status" value="1"/>
</dbReference>
<evidence type="ECO:0000256" key="8">
    <source>
        <dbReference type="ARBA" id="ARBA00022723"/>
    </source>
</evidence>
<dbReference type="GO" id="GO:0042277">
    <property type="term" value="F:peptide binding"/>
    <property type="evidence" value="ECO:0007669"/>
    <property type="project" value="TreeGrafter"/>
</dbReference>
<dbReference type="InterPro" id="IPR011989">
    <property type="entry name" value="ARM-like"/>
</dbReference>
<proteinExistence type="inferred from homology"/>
<dbReference type="PRINTS" id="PR00756">
    <property type="entry name" value="ALADIPTASE"/>
</dbReference>
<sequence>MLLNNRTLMKKIVISSLLLGALFNSNLAFAQTDYSGREKVYRATHTKMTELKHTKLKVSFDYEKEQLHGEEWLTASPYFTPTDSLVLNAKAMLIHEVALDKNGSKQALKYDYKNDILKINLDKTYQKNQDYTVYIKYTARPNEVTQKGSAAINDAKGLYFINAQGKDPDKPTQIWTQGETESSSAWFPTIDKTNQKTTQEIYMTVPDKYVTLSNGLLKSSTKEANGLRTDYWVMDKKHSPYLFFMGVGDFAVIKDKWKNIPVNYYVEKEYEPYAKQIFGNTPEMMEFFSNKLNYPYPWSKYDQMAGRDYVSGAMENTTATLHGEASQQKPGDLIDENRWEDTIAHELFHHWFGDLVTAESWSNLTVNESFADYSEYLWNEYKYGKDEADYKLIKSLQAYKMNPANFTKNLVRFDYDSREDVFDSVTYNKGGGILHMLRSYLGDDAFFAGLNDYLKTYEYGNAEAQQLRLSLEKVSGKDLNWFFNQWYYGAGHPKLSINYTYEPVKKQVNVAVTQTQTGAYFQFPLAIDVYENGIPKRYNVWADAKASQSFTFNFAQQPNLVNVNADQVLLTEINDNKTADQYVVQYTKAKEFKSRYLAVEFAKENIDKNTSVLKILAAALKDSSHRIRILALSAIDLSKPEQAKLLLKDVENIAQNDPKTLAQAAAISALSKTKDKKYVSIYEKGISAVSNSVKGNSIAALADIEPQKTVALMQNIDLSNASEDLINKLMPIIVKNKIESQMENIGGQVLFYPFIKFQDAELGAVAEEGFNWIMNSDNTKATKAMTKVMGQAKSEISANPQAKMMLVQIMKEGLNKKMQLLKQNPQSQSLHEQIDAINKAIEDYK</sequence>
<evidence type="ECO:0000256" key="3">
    <source>
        <dbReference type="ARBA" id="ARBA00010136"/>
    </source>
</evidence>
<dbReference type="GO" id="GO:0008270">
    <property type="term" value="F:zinc ion binding"/>
    <property type="evidence" value="ECO:0007669"/>
    <property type="project" value="InterPro"/>
</dbReference>
<dbReference type="EMBL" id="FUYZ01000005">
    <property type="protein sequence ID" value="SKB92312.1"/>
    <property type="molecule type" value="Genomic_DNA"/>
</dbReference>
<keyword evidence="10" id="KW-0862">Zinc</keyword>
<dbReference type="GO" id="GO:0016285">
    <property type="term" value="F:alanyl aminopeptidase activity"/>
    <property type="evidence" value="ECO:0007669"/>
    <property type="project" value="UniProtKB-EC"/>
</dbReference>
<dbReference type="InterPro" id="IPR001930">
    <property type="entry name" value="Peptidase_M1"/>
</dbReference>
<dbReference type="GO" id="GO:0016020">
    <property type="term" value="C:membrane"/>
    <property type="evidence" value="ECO:0007669"/>
    <property type="project" value="TreeGrafter"/>
</dbReference>
<dbReference type="InterPro" id="IPR014782">
    <property type="entry name" value="Peptidase_M1_dom"/>
</dbReference>
<dbReference type="GO" id="GO:0005615">
    <property type="term" value="C:extracellular space"/>
    <property type="evidence" value="ECO:0007669"/>
    <property type="project" value="TreeGrafter"/>
</dbReference>
<keyword evidence="8" id="KW-0479">Metal-binding</keyword>
<name>A0A1T5F808_9FLAO</name>
<dbReference type="GO" id="GO:0070006">
    <property type="term" value="F:metalloaminopeptidase activity"/>
    <property type="evidence" value="ECO:0007669"/>
    <property type="project" value="TreeGrafter"/>
</dbReference>
<evidence type="ECO:0000256" key="2">
    <source>
        <dbReference type="ARBA" id="ARBA00001947"/>
    </source>
</evidence>
<dbReference type="SUPFAM" id="SSF63737">
    <property type="entry name" value="Leukotriene A4 hydrolase N-terminal domain"/>
    <property type="match status" value="1"/>
</dbReference>
<dbReference type="EC" id="3.4.11.2" evidence="4"/>
<dbReference type="InterPro" id="IPR042097">
    <property type="entry name" value="Aminopeptidase_N-like_N_sf"/>
</dbReference>
<feature type="chain" id="PRO_5012911024" description="Aminopeptidase N" evidence="12">
    <location>
        <begin position="31"/>
        <end position="845"/>
    </location>
</feature>
<accession>A0A1T5F808</accession>
<dbReference type="GO" id="GO:0006508">
    <property type="term" value="P:proteolysis"/>
    <property type="evidence" value="ECO:0007669"/>
    <property type="project" value="UniProtKB-KW"/>
</dbReference>
<dbReference type="PANTHER" id="PTHR11533">
    <property type="entry name" value="PROTEASE M1 ZINC METALLOPROTEASE"/>
    <property type="match status" value="1"/>
</dbReference>
<evidence type="ECO:0000256" key="1">
    <source>
        <dbReference type="ARBA" id="ARBA00000098"/>
    </source>
</evidence>
<comment type="similarity">
    <text evidence="3">Belongs to the peptidase M1 family.</text>
</comment>
<evidence type="ECO:0000256" key="9">
    <source>
        <dbReference type="ARBA" id="ARBA00022801"/>
    </source>
</evidence>
<evidence type="ECO:0000313" key="15">
    <source>
        <dbReference type="EMBL" id="SKB92312.1"/>
    </source>
</evidence>
<gene>
    <name evidence="15" type="ORF">SAMN05660477_01897</name>
</gene>
<dbReference type="Gene3D" id="1.25.10.10">
    <property type="entry name" value="Leucine-rich Repeat Variant"/>
    <property type="match status" value="1"/>
</dbReference>
<evidence type="ECO:0000256" key="10">
    <source>
        <dbReference type="ARBA" id="ARBA00022833"/>
    </source>
</evidence>
<dbReference type="AlphaFoldDB" id="A0A1T5F808"/>
<dbReference type="SUPFAM" id="SSF48371">
    <property type="entry name" value="ARM repeat"/>
    <property type="match status" value="1"/>
</dbReference>
<evidence type="ECO:0000256" key="6">
    <source>
        <dbReference type="ARBA" id="ARBA00022438"/>
    </source>
</evidence>
<dbReference type="SUPFAM" id="SSF55486">
    <property type="entry name" value="Metalloproteases ('zincins'), catalytic domain"/>
    <property type="match status" value="1"/>
</dbReference>
<evidence type="ECO:0000256" key="11">
    <source>
        <dbReference type="ARBA" id="ARBA00023049"/>
    </source>
</evidence>
<dbReference type="STRING" id="619805.SAMN05660477_01897"/>
<evidence type="ECO:0000256" key="4">
    <source>
        <dbReference type="ARBA" id="ARBA00012564"/>
    </source>
</evidence>
<dbReference type="Gene3D" id="2.60.40.1730">
    <property type="entry name" value="tricorn interacting facor f3 domain"/>
    <property type="match status" value="1"/>
</dbReference>
<keyword evidence="6 15" id="KW-0031">Aminopeptidase</keyword>
<comment type="catalytic activity">
    <reaction evidence="1">
        <text>Release of an N-terminal amino acid, Xaa-|-Yaa- from a peptide, amide or arylamide. Xaa is preferably Ala, but may be most amino acids including Pro (slow action). When a terminal hydrophobic residue is followed by a prolyl residue, the two may be released as an intact Xaa-Pro dipeptide.</text>
        <dbReference type="EC" id="3.4.11.2"/>
    </reaction>
</comment>
<dbReference type="InterPro" id="IPR016024">
    <property type="entry name" value="ARM-type_fold"/>
</dbReference>
<dbReference type="Proteomes" id="UP000191112">
    <property type="component" value="Unassembled WGS sequence"/>
</dbReference>
<dbReference type="InterPro" id="IPR050344">
    <property type="entry name" value="Peptidase_M1_aminopeptidases"/>
</dbReference>